<dbReference type="EMBL" id="AATP01000001">
    <property type="protein sequence ID" value="EAU42704.1"/>
    <property type="molecule type" value="Genomic_DNA"/>
</dbReference>
<dbReference type="HOGENOM" id="CLU_1842208_0_0_5"/>
<accession>Q0G6L0</accession>
<name>Q0G6L0_9HYPH</name>
<protein>
    <submittedName>
        <fullName evidence="1">Uncharacterized protein</fullName>
    </submittedName>
</protein>
<sequence>MGCTFFGTAGITKLQDISMPKMSDVVEVMTRDGGETFEKTTPARLSSTEDRSVRQAVRALFPASWEVGLRGLDTGRTKDGKLVTCGLYNAASANGRKKRSGIFRVVTDPVSARTEVREAADSGSDKLVAFSNCQALGLF</sequence>
<organism evidence="1 2">
    <name type="scientific">Fulvimarina pelagi HTCC2506</name>
    <dbReference type="NCBI Taxonomy" id="314231"/>
    <lineage>
        <taxon>Bacteria</taxon>
        <taxon>Pseudomonadati</taxon>
        <taxon>Pseudomonadota</taxon>
        <taxon>Alphaproteobacteria</taxon>
        <taxon>Hyphomicrobiales</taxon>
        <taxon>Aurantimonadaceae</taxon>
        <taxon>Fulvimarina</taxon>
    </lineage>
</organism>
<gene>
    <name evidence="1" type="ORF">FP2506_07681</name>
</gene>
<keyword evidence="2" id="KW-1185">Reference proteome</keyword>
<comment type="caution">
    <text evidence="1">The sequence shown here is derived from an EMBL/GenBank/DDBJ whole genome shotgun (WGS) entry which is preliminary data.</text>
</comment>
<reference evidence="1 2" key="1">
    <citation type="journal article" date="2010" name="J. Bacteriol.">
        <title>Genome sequence of Fulvimarina pelagi HTCC2506T, a Mn(II)-oxidizing alphaproteobacterium possessing an aerobic anoxygenic photosynthetic gene cluster and Xanthorhodopsin.</title>
        <authorList>
            <person name="Kang I."/>
            <person name="Oh H.M."/>
            <person name="Lim S.I."/>
            <person name="Ferriera S."/>
            <person name="Giovannoni S.J."/>
            <person name="Cho J.C."/>
        </authorList>
    </citation>
    <scope>NUCLEOTIDE SEQUENCE [LARGE SCALE GENOMIC DNA]</scope>
    <source>
        <strain evidence="1 2">HTCC2506</strain>
    </source>
</reference>
<dbReference type="Proteomes" id="UP000004310">
    <property type="component" value="Unassembled WGS sequence"/>
</dbReference>
<proteinExistence type="predicted"/>
<evidence type="ECO:0000313" key="1">
    <source>
        <dbReference type="EMBL" id="EAU42704.1"/>
    </source>
</evidence>
<evidence type="ECO:0000313" key="2">
    <source>
        <dbReference type="Proteomes" id="UP000004310"/>
    </source>
</evidence>
<dbReference type="AlphaFoldDB" id="Q0G6L0"/>